<feature type="region of interest" description="Disordered" evidence="2">
    <location>
        <begin position="439"/>
        <end position="552"/>
    </location>
</feature>
<dbReference type="InterPro" id="IPR036465">
    <property type="entry name" value="vWFA_dom_sf"/>
</dbReference>
<dbReference type="InterPro" id="IPR050768">
    <property type="entry name" value="UPF0353/GerABKA_families"/>
</dbReference>
<dbReference type="InterPro" id="IPR019734">
    <property type="entry name" value="TPR_rpt"/>
</dbReference>
<dbReference type="RefSeq" id="WP_380695997.1">
    <property type="nucleotide sequence ID" value="NZ_JBHRYR010000003.1"/>
</dbReference>
<evidence type="ECO:0000313" key="4">
    <source>
        <dbReference type="EMBL" id="MFC3853133.1"/>
    </source>
</evidence>
<evidence type="ECO:0000256" key="1">
    <source>
        <dbReference type="PROSITE-ProRule" id="PRU00339"/>
    </source>
</evidence>
<feature type="compositionally biased region" description="Acidic residues" evidence="2">
    <location>
        <begin position="456"/>
        <end position="467"/>
    </location>
</feature>
<dbReference type="SUPFAM" id="SSF48452">
    <property type="entry name" value="TPR-like"/>
    <property type="match status" value="1"/>
</dbReference>
<dbReference type="PROSITE" id="PS50005">
    <property type="entry name" value="TPR"/>
    <property type="match status" value="1"/>
</dbReference>
<evidence type="ECO:0000259" key="3">
    <source>
        <dbReference type="Pfam" id="PF13519"/>
    </source>
</evidence>
<feature type="compositionally biased region" description="Polar residues" evidence="2">
    <location>
        <begin position="484"/>
        <end position="494"/>
    </location>
</feature>
<dbReference type="InterPro" id="IPR002035">
    <property type="entry name" value="VWF_A"/>
</dbReference>
<proteinExistence type="predicted"/>
<keyword evidence="1" id="KW-0802">TPR repeat</keyword>
<name>A0ABV7ZX64_9GAMM</name>
<feature type="domain" description="VWFA" evidence="3">
    <location>
        <begin position="87"/>
        <end position="190"/>
    </location>
</feature>
<dbReference type="Proteomes" id="UP001595617">
    <property type="component" value="Unassembled WGS sequence"/>
</dbReference>
<dbReference type="Pfam" id="PF13519">
    <property type="entry name" value="VWA_2"/>
    <property type="match status" value="1"/>
</dbReference>
<dbReference type="PANTHER" id="PTHR22550:SF14">
    <property type="entry name" value="VWFA DOMAIN-CONTAINING PROTEIN"/>
    <property type="match status" value="1"/>
</dbReference>
<protein>
    <submittedName>
        <fullName evidence="4">VWA domain-containing protein</fullName>
    </submittedName>
</protein>
<reference evidence="5" key="1">
    <citation type="journal article" date="2019" name="Int. J. Syst. Evol. Microbiol.">
        <title>The Global Catalogue of Microorganisms (GCM) 10K type strain sequencing project: providing services to taxonomists for standard genome sequencing and annotation.</title>
        <authorList>
            <consortium name="The Broad Institute Genomics Platform"/>
            <consortium name="The Broad Institute Genome Sequencing Center for Infectious Disease"/>
            <person name="Wu L."/>
            <person name="Ma J."/>
        </authorList>
    </citation>
    <scope>NUCLEOTIDE SEQUENCE [LARGE SCALE GENOMIC DNA]</scope>
    <source>
        <strain evidence="5">IBRC 10765</strain>
    </source>
</reference>
<gene>
    <name evidence="4" type="ORF">ACFOOG_09850</name>
</gene>
<keyword evidence="5" id="KW-1185">Reference proteome</keyword>
<sequence>MTLLRPEWLILWLPLAFLLLREHKRSLTGWQEWVDAPLLQALTRQSPVPWPRLQTYAPWAGLFTLILALAGPATERVLPTFSLERPVIVVLDQSISMGSTDIAPSRHVRAQQKVQDWLQLHPSRPVGLIVYSGTAHVVSPITTDQRAILGFLQQTDPFIMPAFGSQPVAAMNLALQLLGDEPGDILWFTDDLTPQQAQRLPSLSSEQQLGMIVVGTRVGAPINLPNGNRLQLDNGELLIPSVDTTAISQWVNSQPNARWAAVSIDDYDLQSVLPAVFNPSSASAGERRQWHDWGPWLVLLALPGLALWWRRGALFTLCFAVAFITAPQAEAQGWRDWFRNADAQGLARLKTDPQAAYERFQDPQWKAYAALQGQAYPEAQAILNADDTALGHYNRGHALVNQGEFEAALAAFEAALSVQSDFAEAEHNRALLEQFLQQEPPQDEPPQDEPQQNEPPESDSDASEQDESNTGNDSSDGADGDRGTNGQTGENTDSIPPRSSADPADRPSSPAQTPESPSPGAEQNVPSSGELPSALDEQIRRQLPTPQQPYLQRRFRFEYEIDPNQYDSGGPLW</sequence>
<organism evidence="4 5">
    <name type="scientific">Saccharospirillum mangrovi</name>
    <dbReference type="NCBI Taxonomy" id="2161747"/>
    <lineage>
        <taxon>Bacteria</taxon>
        <taxon>Pseudomonadati</taxon>
        <taxon>Pseudomonadota</taxon>
        <taxon>Gammaproteobacteria</taxon>
        <taxon>Oceanospirillales</taxon>
        <taxon>Saccharospirillaceae</taxon>
        <taxon>Saccharospirillum</taxon>
    </lineage>
</organism>
<dbReference type="EMBL" id="JBHRYR010000003">
    <property type="protein sequence ID" value="MFC3853133.1"/>
    <property type="molecule type" value="Genomic_DNA"/>
</dbReference>
<evidence type="ECO:0000313" key="5">
    <source>
        <dbReference type="Proteomes" id="UP001595617"/>
    </source>
</evidence>
<dbReference type="PANTHER" id="PTHR22550">
    <property type="entry name" value="SPORE GERMINATION PROTEIN"/>
    <property type="match status" value="1"/>
</dbReference>
<dbReference type="SMART" id="SM00028">
    <property type="entry name" value="TPR"/>
    <property type="match status" value="1"/>
</dbReference>
<dbReference type="SUPFAM" id="SSF53300">
    <property type="entry name" value="vWA-like"/>
    <property type="match status" value="1"/>
</dbReference>
<comment type="caution">
    <text evidence="4">The sequence shown here is derived from an EMBL/GenBank/DDBJ whole genome shotgun (WGS) entry which is preliminary data.</text>
</comment>
<dbReference type="Gene3D" id="1.25.40.10">
    <property type="entry name" value="Tetratricopeptide repeat domain"/>
    <property type="match status" value="1"/>
</dbReference>
<dbReference type="Gene3D" id="3.40.50.410">
    <property type="entry name" value="von Willebrand factor, type A domain"/>
    <property type="match status" value="1"/>
</dbReference>
<evidence type="ECO:0000256" key="2">
    <source>
        <dbReference type="SAM" id="MobiDB-lite"/>
    </source>
</evidence>
<feature type="repeat" description="TPR" evidence="1">
    <location>
        <begin position="389"/>
        <end position="422"/>
    </location>
</feature>
<feature type="compositionally biased region" description="Low complexity" evidence="2">
    <location>
        <begin position="496"/>
        <end position="511"/>
    </location>
</feature>
<accession>A0ABV7ZX64</accession>
<dbReference type="Pfam" id="PF00515">
    <property type="entry name" value="TPR_1"/>
    <property type="match status" value="1"/>
</dbReference>
<dbReference type="InterPro" id="IPR011990">
    <property type="entry name" value="TPR-like_helical_dom_sf"/>
</dbReference>